<dbReference type="Proteomes" id="UP000727506">
    <property type="component" value="Unassembled WGS sequence"/>
</dbReference>
<name>A0A943UXG5_9ACTN</name>
<evidence type="ECO:0000313" key="2">
    <source>
        <dbReference type="Proteomes" id="UP000727506"/>
    </source>
</evidence>
<sequence>MVASRHLLHGGKELDYCRRELGLGASLLNRRQVRNYLPLPGYDGVFYLSTKLPTYRCVLEKHRDKLKGA</sequence>
<gene>
    <name evidence="1" type="ORF">KH142_04360</name>
</gene>
<organism evidence="1 2">
    <name type="scientific">Slackia piriformis</name>
    <dbReference type="NCBI Taxonomy" id="626934"/>
    <lineage>
        <taxon>Bacteria</taxon>
        <taxon>Bacillati</taxon>
        <taxon>Actinomycetota</taxon>
        <taxon>Coriobacteriia</taxon>
        <taxon>Eggerthellales</taxon>
        <taxon>Eggerthellaceae</taxon>
        <taxon>Slackia</taxon>
    </lineage>
</organism>
<proteinExistence type="predicted"/>
<dbReference type="AlphaFoldDB" id="A0A943UXG5"/>
<reference evidence="1" key="1">
    <citation type="submission" date="2021-02" db="EMBL/GenBank/DDBJ databases">
        <title>Infant gut strain persistence is associated with maternal origin, phylogeny, and functional potential including surface adhesion and iron acquisition.</title>
        <authorList>
            <person name="Lou Y.C."/>
        </authorList>
    </citation>
    <scope>NUCLEOTIDE SEQUENCE</scope>
    <source>
        <strain evidence="1">L2_039_000G1_dasL2_039_000G1_concoct_11</strain>
    </source>
</reference>
<protein>
    <submittedName>
        <fullName evidence="1">Uncharacterized protein</fullName>
    </submittedName>
</protein>
<accession>A0A943UXG5</accession>
<dbReference type="EMBL" id="JAGZSV010000058">
    <property type="protein sequence ID" value="MBS6940707.1"/>
    <property type="molecule type" value="Genomic_DNA"/>
</dbReference>
<comment type="caution">
    <text evidence="1">The sequence shown here is derived from an EMBL/GenBank/DDBJ whole genome shotgun (WGS) entry which is preliminary data.</text>
</comment>
<evidence type="ECO:0000313" key="1">
    <source>
        <dbReference type="EMBL" id="MBS6940707.1"/>
    </source>
</evidence>